<comment type="caution">
    <text evidence="1">The sequence shown here is derived from an EMBL/GenBank/DDBJ whole genome shotgun (WGS) entry which is preliminary data.</text>
</comment>
<accession>A0ABU6P6C1</accession>
<evidence type="ECO:0000313" key="1">
    <source>
        <dbReference type="EMBL" id="MED4403721.1"/>
    </source>
</evidence>
<proteinExistence type="predicted"/>
<reference evidence="1 2" key="1">
    <citation type="submission" date="2023-03" db="EMBL/GenBank/DDBJ databases">
        <title>Bacillus Genome Sequencing.</title>
        <authorList>
            <person name="Dunlap C."/>
        </authorList>
    </citation>
    <scope>NUCLEOTIDE SEQUENCE [LARGE SCALE GENOMIC DNA]</scope>
    <source>
        <strain evidence="1 2">NRS-1717</strain>
    </source>
</reference>
<gene>
    <name evidence="1" type="ORF">P9271_20635</name>
</gene>
<keyword evidence="2" id="KW-1185">Reference proteome</keyword>
<sequence>MVSQDIVHIYNVSFQKIQQLIKRYGLSQKELRKVNYYIVYEHWLDGEVVYIGSGVCNENK</sequence>
<dbReference type="RefSeq" id="WP_328015838.1">
    <property type="nucleotide sequence ID" value="NZ_JARTFS010000018.1"/>
</dbReference>
<evidence type="ECO:0000313" key="2">
    <source>
        <dbReference type="Proteomes" id="UP001342826"/>
    </source>
</evidence>
<protein>
    <submittedName>
        <fullName evidence="1">Uncharacterized protein</fullName>
    </submittedName>
</protein>
<dbReference type="EMBL" id="JARTFS010000018">
    <property type="protein sequence ID" value="MED4403721.1"/>
    <property type="molecule type" value="Genomic_DNA"/>
</dbReference>
<organism evidence="1 2">
    <name type="scientific">Metabacillus fastidiosus</name>
    <dbReference type="NCBI Taxonomy" id="1458"/>
    <lineage>
        <taxon>Bacteria</taxon>
        <taxon>Bacillati</taxon>
        <taxon>Bacillota</taxon>
        <taxon>Bacilli</taxon>
        <taxon>Bacillales</taxon>
        <taxon>Bacillaceae</taxon>
        <taxon>Metabacillus</taxon>
    </lineage>
</organism>
<name>A0ABU6P6C1_9BACI</name>
<dbReference type="Proteomes" id="UP001342826">
    <property type="component" value="Unassembled WGS sequence"/>
</dbReference>